<feature type="transmembrane region" description="Helical" evidence="7">
    <location>
        <begin position="103"/>
        <end position="128"/>
    </location>
</feature>
<reference evidence="8" key="1">
    <citation type="submission" date="2021-03" db="EMBL/GenBank/DDBJ databases">
        <title>Ottowia sp. 27C isolated from the cloaca of a Giant Asian pond turtle (Heosemys grandis).</title>
        <authorList>
            <person name="Spergser J."/>
            <person name="Busse H.-J."/>
        </authorList>
    </citation>
    <scope>NUCLEOTIDE SEQUENCE</scope>
    <source>
        <strain evidence="8">27C</strain>
    </source>
</reference>
<feature type="transmembrane region" description="Helical" evidence="7">
    <location>
        <begin position="436"/>
        <end position="457"/>
    </location>
</feature>
<evidence type="ECO:0000256" key="6">
    <source>
        <dbReference type="ARBA" id="ARBA00023136"/>
    </source>
</evidence>
<feature type="transmembrane region" description="Helical" evidence="7">
    <location>
        <begin position="303"/>
        <end position="325"/>
    </location>
</feature>
<dbReference type="AlphaFoldDB" id="A0A975CI64"/>
<keyword evidence="5 7" id="KW-1133">Transmembrane helix</keyword>
<evidence type="ECO:0000256" key="2">
    <source>
        <dbReference type="ARBA" id="ARBA00022448"/>
    </source>
</evidence>
<name>A0A975CI64_9BURK</name>
<dbReference type="GO" id="GO:0005886">
    <property type="term" value="C:plasma membrane"/>
    <property type="evidence" value="ECO:0007669"/>
    <property type="project" value="UniProtKB-SubCell"/>
</dbReference>
<evidence type="ECO:0000256" key="5">
    <source>
        <dbReference type="ARBA" id="ARBA00022989"/>
    </source>
</evidence>
<dbReference type="InterPro" id="IPR048279">
    <property type="entry name" value="MdtK-like"/>
</dbReference>
<dbReference type="PANTHER" id="PTHR43549">
    <property type="entry name" value="MULTIDRUG RESISTANCE PROTEIN YPNP-RELATED"/>
    <property type="match status" value="1"/>
</dbReference>
<dbReference type="Proteomes" id="UP000663903">
    <property type="component" value="Chromosome"/>
</dbReference>
<evidence type="ECO:0000256" key="3">
    <source>
        <dbReference type="ARBA" id="ARBA00022475"/>
    </source>
</evidence>
<keyword evidence="6 7" id="KW-0472">Membrane</keyword>
<feature type="transmembrane region" description="Helical" evidence="7">
    <location>
        <begin position="261"/>
        <end position="283"/>
    </location>
</feature>
<dbReference type="CDD" id="cd13138">
    <property type="entry name" value="MATE_yoeA_like"/>
    <property type="match status" value="1"/>
</dbReference>
<gene>
    <name evidence="8" type="ORF">J1M35_05020</name>
</gene>
<protein>
    <submittedName>
        <fullName evidence="8">MATE family efflux transporter</fullName>
    </submittedName>
</protein>
<keyword evidence="9" id="KW-1185">Reference proteome</keyword>
<evidence type="ECO:0000313" key="8">
    <source>
        <dbReference type="EMBL" id="QTD46266.1"/>
    </source>
</evidence>
<evidence type="ECO:0000256" key="7">
    <source>
        <dbReference type="SAM" id="Phobius"/>
    </source>
</evidence>
<dbReference type="NCBIfam" id="TIGR00797">
    <property type="entry name" value="matE"/>
    <property type="match status" value="1"/>
</dbReference>
<evidence type="ECO:0000256" key="4">
    <source>
        <dbReference type="ARBA" id="ARBA00022692"/>
    </source>
</evidence>
<dbReference type="Pfam" id="PF01554">
    <property type="entry name" value="MatE"/>
    <property type="match status" value="2"/>
</dbReference>
<keyword evidence="2" id="KW-0813">Transport</keyword>
<keyword evidence="4 7" id="KW-0812">Transmembrane</keyword>
<dbReference type="GO" id="GO:0042910">
    <property type="term" value="F:xenobiotic transmembrane transporter activity"/>
    <property type="evidence" value="ECO:0007669"/>
    <property type="project" value="InterPro"/>
</dbReference>
<dbReference type="PANTHER" id="PTHR43549:SF3">
    <property type="entry name" value="MULTIDRUG RESISTANCE PROTEIN YPNP-RELATED"/>
    <property type="match status" value="1"/>
</dbReference>
<dbReference type="PIRSF" id="PIRSF006603">
    <property type="entry name" value="DinF"/>
    <property type="match status" value="1"/>
</dbReference>
<proteinExistence type="predicted"/>
<evidence type="ECO:0000256" key="1">
    <source>
        <dbReference type="ARBA" id="ARBA00004429"/>
    </source>
</evidence>
<evidence type="ECO:0000313" key="9">
    <source>
        <dbReference type="Proteomes" id="UP000663903"/>
    </source>
</evidence>
<feature type="transmembrane region" description="Helical" evidence="7">
    <location>
        <begin position="210"/>
        <end position="231"/>
    </location>
</feature>
<dbReference type="InterPro" id="IPR002528">
    <property type="entry name" value="MATE_fam"/>
</dbReference>
<feature type="transmembrane region" description="Helical" evidence="7">
    <location>
        <begin position="25"/>
        <end position="42"/>
    </location>
</feature>
<dbReference type="KEGG" id="otd:J1M35_05020"/>
<dbReference type="EMBL" id="CP071796">
    <property type="protein sequence ID" value="QTD46266.1"/>
    <property type="molecule type" value="Genomic_DNA"/>
</dbReference>
<feature type="transmembrane region" description="Helical" evidence="7">
    <location>
        <begin position="377"/>
        <end position="397"/>
    </location>
</feature>
<keyword evidence="3" id="KW-1003">Cell membrane</keyword>
<sequence>MSTSRTNVSIDAVLQKRSTHPHRPLWRIFLAFLGPMVLANILQSLSGSVNAVYIGQMLGTRALAAVAGMFPIVFFFIALIIGIGAGASVLIGQAWGAREPAKVKAIAGTALALGGLIGLAAAVLGELFARPALQALGTPPEVLADAVAYARVMMLTMPLLLVFILYTQLLRGVGDTLTPLYALLLSTGVGLLLTPALIRGWGGLPQLGVVSAAVAGLVSFAMALTFLLVYLPRKRHPLAPDAALRRALVIDPQLLKAVLRIGVPTGVQMVTISMAELAILGLVNRYGADATAAYGAVNQVVNYVQFPALSIAITASILGAQFIGAGRADQLGALVRTGLLLNVLLTGALVAAGYALSPWLMGFFLTSEPVRLMAEHLLHLMLWGSLLFGFQAVIAGVMRASGTVMIPVAISVGSILLVQLPAAHLLSARLGLDGVWLAYPVVFTTMLVLQSAFYLLVWRHRKIERLI</sequence>
<dbReference type="InterPro" id="IPR052031">
    <property type="entry name" value="Membrane_Transporter-Flippase"/>
</dbReference>
<comment type="subcellular location">
    <subcellularLocation>
        <location evidence="1">Cell inner membrane</location>
        <topology evidence="1">Multi-pass membrane protein</topology>
    </subcellularLocation>
</comment>
<dbReference type="GO" id="GO:0015297">
    <property type="term" value="F:antiporter activity"/>
    <property type="evidence" value="ECO:0007669"/>
    <property type="project" value="InterPro"/>
</dbReference>
<feature type="transmembrane region" description="Helical" evidence="7">
    <location>
        <begin position="62"/>
        <end position="91"/>
    </location>
</feature>
<feature type="transmembrane region" description="Helical" evidence="7">
    <location>
        <begin position="337"/>
        <end position="357"/>
    </location>
</feature>
<organism evidence="8 9">
    <name type="scientific">Ottowia testudinis</name>
    <dbReference type="NCBI Taxonomy" id="2816950"/>
    <lineage>
        <taxon>Bacteria</taxon>
        <taxon>Pseudomonadati</taxon>
        <taxon>Pseudomonadota</taxon>
        <taxon>Betaproteobacteria</taxon>
        <taxon>Burkholderiales</taxon>
        <taxon>Comamonadaceae</taxon>
        <taxon>Ottowia</taxon>
    </lineage>
</organism>
<accession>A0A975CI64</accession>
<feature type="transmembrane region" description="Helical" evidence="7">
    <location>
        <begin position="178"/>
        <end position="198"/>
    </location>
</feature>
<feature type="transmembrane region" description="Helical" evidence="7">
    <location>
        <begin position="404"/>
        <end position="424"/>
    </location>
</feature>
<feature type="transmembrane region" description="Helical" evidence="7">
    <location>
        <begin position="148"/>
        <end position="166"/>
    </location>
</feature>